<organism evidence="2 3">
    <name type="scientific">Ajellomyces capsulatus (strain H143)</name>
    <name type="common">Darling's disease fungus</name>
    <name type="synonym">Histoplasma capsulatum</name>
    <dbReference type="NCBI Taxonomy" id="544712"/>
    <lineage>
        <taxon>Eukaryota</taxon>
        <taxon>Fungi</taxon>
        <taxon>Dikarya</taxon>
        <taxon>Ascomycota</taxon>
        <taxon>Pezizomycotina</taxon>
        <taxon>Eurotiomycetes</taxon>
        <taxon>Eurotiomycetidae</taxon>
        <taxon>Onygenales</taxon>
        <taxon>Ajellomycetaceae</taxon>
        <taxon>Histoplasma</taxon>
    </lineage>
</organism>
<reference evidence="3" key="1">
    <citation type="submission" date="2009-05" db="EMBL/GenBank/DDBJ databases">
        <title>The genome sequence of Ajellomyces capsulatus strain H143.</title>
        <authorList>
            <person name="Champion M."/>
            <person name="Cuomo C.A."/>
            <person name="Ma L.-J."/>
            <person name="Henn M.R."/>
            <person name="Sil A."/>
            <person name="Goldman B."/>
            <person name="Young S.K."/>
            <person name="Kodira C.D."/>
            <person name="Zeng Q."/>
            <person name="Koehrsen M."/>
            <person name="Alvarado L."/>
            <person name="Berlin A.M."/>
            <person name="Borenstein D."/>
            <person name="Chen Z."/>
            <person name="Engels R."/>
            <person name="Freedman E."/>
            <person name="Gellesch M."/>
            <person name="Goldberg J."/>
            <person name="Griggs A."/>
            <person name="Gujja S."/>
            <person name="Heiman D.I."/>
            <person name="Hepburn T.A."/>
            <person name="Howarth C."/>
            <person name="Jen D."/>
            <person name="Larson L."/>
            <person name="Lewis B."/>
            <person name="Mehta T."/>
            <person name="Park D."/>
            <person name="Pearson M."/>
            <person name="Roberts A."/>
            <person name="Saif S."/>
            <person name="Shea T.D."/>
            <person name="Shenoy N."/>
            <person name="Sisk P."/>
            <person name="Stolte C."/>
            <person name="Sykes S."/>
            <person name="Walk T."/>
            <person name="White J."/>
            <person name="Yandava C."/>
            <person name="Klein B."/>
            <person name="McEwen J.G."/>
            <person name="Puccia R."/>
            <person name="Goldman G.H."/>
            <person name="Felipe M.S."/>
            <person name="Nino-Vega G."/>
            <person name="San-Blas G."/>
            <person name="Taylor J.W."/>
            <person name="Mendoza L."/>
            <person name="Galagan J.E."/>
            <person name="Nusbaum C."/>
            <person name="Birren B.W."/>
        </authorList>
    </citation>
    <scope>NUCLEOTIDE SEQUENCE [LARGE SCALE GENOMIC DNA]</scope>
    <source>
        <strain evidence="3">H143</strain>
    </source>
</reference>
<accession>C6HGE7</accession>
<dbReference type="Proteomes" id="UP000002624">
    <property type="component" value="Unassembled WGS sequence"/>
</dbReference>
<dbReference type="EMBL" id="GG692426">
    <property type="protein sequence ID" value="EER40449.1"/>
    <property type="molecule type" value="Genomic_DNA"/>
</dbReference>
<dbReference type="VEuPathDB" id="FungiDB:HCDG_05038"/>
<dbReference type="HOGENOM" id="CLU_1885200_0_0_1"/>
<evidence type="ECO:0000256" key="1">
    <source>
        <dbReference type="SAM" id="MobiDB-lite"/>
    </source>
</evidence>
<feature type="region of interest" description="Disordered" evidence="1">
    <location>
        <begin position="98"/>
        <end position="123"/>
    </location>
</feature>
<proteinExistence type="predicted"/>
<name>C6HGE7_AJECH</name>
<dbReference type="AlphaFoldDB" id="C6HGE7"/>
<feature type="compositionally biased region" description="Basic and acidic residues" evidence="1">
    <location>
        <begin position="103"/>
        <end position="117"/>
    </location>
</feature>
<sequence>MGARQELKGAETVRISSRARIRQGIRVGWYFYAATSSVAGRAMTWGAVDGVEKMGILKTSWAGKVLGSTREVSPDVLLGRACIHCTSPVRCGAALSRTVETMQRPRDSSGWSKDRSPRASLKIPTRFVRSRASLG</sequence>
<evidence type="ECO:0000313" key="3">
    <source>
        <dbReference type="Proteomes" id="UP000002624"/>
    </source>
</evidence>
<protein>
    <submittedName>
        <fullName evidence="2">Uncharacterized protein</fullName>
    </submittedName>
</protein>
<gene>
    <name evidence="2" type="ORF">HCDG_05038</name>
</gene>
<evidence type="ECO:0000313" key="2">
    <source>
        <dbReference type="EMBL" id="EER40449.1"/>
    </source>
</evidence>